<gene>
    <name evidence="2" type="ORF">HC352_05715</name>
</gene>
<dbReference type="PANTHER" id="PTHR46018:SF4">
    <property type="entry name" value="METALLO-HYDROLASE YHFI-RELATED"/>
    <property type="match status" value="1"/>
</dbReference>
<organism evidence="2 3">
    <name type="scientific">Arcanobacterium buesumense</name>
    <dbReference type="NCBI Taxonomy" id="2722751"/>
    <lineage>
        <taxon>Bacteria</taxon>
        <taxon>Bacillati</taxon>
        <taxon>Actinomycetota</taxon>
        <taxon>Actinomycetes</taxon>
        <taxon>Actinomycetales</taxon>
        <taxon>Actinomycetaceae</taxon>
        <taxon>Arcanobacterium</taxon>
    </lineage>
</organism>
<name>A0A6H2ELV1_9ACTO</name>
<dbReference type="Proteomes" id="UP000502298">
    <property type="component" value="Chromosome"/>
</dbReference>
<dbReference type="PANTHER" id="PTHR46018">
    <property type="entry name" value="ZINC PHOSPHODIESTERASE ELAC PROTEIN 1"/>
    <property type="match status" value="1"/>
</dbReference>
<dbReference type="GO" id="GO:0042781">
    <property type="term" value="F:3'-tRNA processing endoribonuclease activity"/>
    <property type="evidence" value="ECO:0007669"/>
    <property type="project" value="TreeGrafter"/>
</dbReference>
<dbReference type="Pfam" id="PF12706">
    <property type="entry name" value="Lactamase_B_2"/>
    <property type="match status" value="1"/>
</dbReference>
<sequence>MKLTIIGCSGSMSGKESPASSYLVQAKGTDASGLERIFSLVFDFGPGAMGHLMRYVDPAMVDAMFLSHFHADHCADMVGMQVYRRWYPEGALPQIPVYSPGDGAARTRGLSDDDPAETYETEFDFQQLAPGSVVRVGPLTVEAFAAYHTVPALSLRISGPSEDDEMEREVVLTYTGDTDTVASVVEAERDADLVLSEAAFEEGRDTVRGVHLTGLRAGEMAAEAGAKRLVLTHLQPWTNADKNLADARSVFAGEVHVAQAGDVYTL</sequence>
<accession>A0A6H2ELV1</accession>
<proteinExistence type="predicted"/>
<keyword evidence="3" id="KW-1185">Reference proteome</keyword>
<feature type="domain" description="Metallo-beta-lactamase" evidence="1">
    <location>
        <begin position="41"/>
        <end position="233"/>
    </location>
</feature>
<evidence type="ECO:0000313" key="2">
    <source>
        <dbReference type="EMBL" id="QJC22049.1"/>
    </source>
</evidence>
<keyword evidence="2" id="KW-0378">Hydrolase</keyword>
<reference evidence="2 3" key="1">
    <citation type="submission" date="2020-03" db="EMBL/GenBank/DDBJ databases">
        <title>Complete genome of Arcanobacterium buesumensis sp. nov. strain 2701.</title>
        <authorList>
            <person name="Borowiak M."/>
            <person name="Alssahen M."/>
            <person name="Laemmler C."/>
            <person name="Malorny B."/>
            <person name="Hassan A."/>
            <person name="Prenger-Berninghoff E."/>
            <person name="Ploetz M."/>
            <person name="Abdulmawjood A."/>
        </authorList>
    </citation>
    <scope>NUCLEOTIDE SEQUENCE [LARGE SCALE GENOMIC DNA]</scope>
    <source>
        <strain evidence="2 3">2701</strain>
    </source>
</reference>
<evidence type="ECO:0000259" key="1">
    <source>
        <dbReference type="Pfam" id="PF12706"/>
    </source>
</evidence>
<dbReference type="AlphaFoldDB" id="A0A6H2ELV1"/>
<dbReference type="EMBL" id="CP050804">
    <property type="protein sequence ID" value="QJC22049.1"/>
    <property type="molecule type" value="Genomic_DNA"/>
</dbReference>
<dbReference type="SUPFAM" id="SSF56281">
    <property type="entry name" value="Metallo-hydrolase/oxidoreductase"/>
    <property type="match status" value="1"/>
</dbReference>
<dbReference type="KEGG" id="arca:HC352_05715"/>
<dbReference type="InterPro" id="IPR001279">
    <property type="entry name" value="Metallo-B-lactamas"/>
</dbReference>
<protein>
    <submittedName>
        <fullName evidence="2">MBL fold metallo-hydrolase</fullName>
    </submittedName>
</protein>
<evidence type="ECO:0000313" key="3">
    <source>
        <dbReference type="Proteomes" id="UP000502298"/>
    </source>
</evidence>
<dbReference type="RefSeq" id="WP_168917983.1">
    <property type="nucleotide sequence ID" value="NZ_CP050804.1"/>
</dbReference>
<dbReference type="CDD" id="cd07716">
    <property type="entry name" value="RNaseZ_short-form-like_MBL-fold"/>
    <property type="match status" value="1"/>
</dbReference>
<dbReference type="Gene3D" id="3.60.15.10">
    <property type="entry name" value="Ribonuclease Z/Hydroxyacylglutathione hydrolase-like"/>
    <property type="match status" value="1"/>
</dbReference>
<dbReference type="InterPro" id="IPR036866">
    <property type="entry name" value="RibonucZ/Hydroxyglut_hydro"/>
</dbReference>